<comment type="caution">
    <text evidence="3">The sequence shown here is derived from an EMBL/GenBank/DDBJ whole genome shotgun (WGS) entry which is preliminary data.</text>
</comment>
<sequence>MADRGGRPVKRLRTDDDDESGSDDWTPAAQANKASNNRYVPSSSLSKPCDTPRHASLGARATPKPIRYTCSRLPFCPSPNSPQQTSTMATRRLRSRAQINADQQSKPTSTRSRPRRAAAAPTSATIERTSPEETRQSIHLTVKAAPSKLREATSGASTGPSRSSRNAGVNSRDSFVGGEIVVGQRSSRNKKAIIEETSEDDMDEDELEDDDVEEDDDEDEDMADDADADADADEDVDMEDSLPAPPPPAVKARGKQQQQQKPSIKVSQADREVPSVEAKEMAMEDDQSEDEELSELDSADEQDDEDGEEDDAEGDEDDLDDEIDSDEETPMSGSRAGTPDLSKLTRRQRAAFETYEGELISLSNEAQKKKHLTAEEHAMRRAEMARRRKNLSEKRNEEEKMDTINRLLKKQAPKRRGKAQIDADAAGEDQEEEERAPALWVRYIQTAENSQIAVPYDWVESPLGELMTNSKPATVKTPFAGRMVQEVA</sequence>
<evidence type="ECO:0000313" key="4">
    <source>
        <dbReference type="Proteomes" id="UP000190776"/>
    </source>
</evidence>
<dbReference type="Pfam" id="PF04795">
    <property type="entry name" value="PAPA-1"/>
    <property type="match status" value="1"/>
</dbReference>
<feature type="compositionally biased region" description="Acidic residues" evidence="1">
    <location>
        <begin position="283"/>
        <end position="329"/>
    </location>
</feature>
<feature type="compositionally biased region" description="Acidic residues" evidence="1">
    <location>
        <begin position="196"/>
        <end position="240"/>
    </location>
</feature>
<feature type="domain" description="INO80 complex subunit B-like conserved region" evidence="2">
    <location>
        <begin position="376"/>
        <end position="458"/>
    </location>
</feature>
<feature type="compositionally biased region" description="Low complexity" evidence="1">
    <location>
        <begin position="107"/>
        <end position="125"/>
    </location>
</feature>
<dbReference type="GO" id="GO:0031011">
    <property type="term" value="C:Ino80 complex"/>
    <property type="evidence" value="ECO:0007669"/>
    <property type="project" value="InterPro"/>
</dbReference>
<dbReference type="SMART" id="SM01406">
    <property type="entry name" value="PAPA-1"/>
    <property type="match status" value="1"/>
</dbReference>
<proteinExistence type="predicted"/>
<dbReference type="STRING" id="420778.A0A1S8BAY0"/>
<feature type="compositionally biased region" description="Polar residues" evidence="1">
    <location>
        <begin position="255"/>
        <end position="266"/>
    </location>
</feature>
<feature type="compositionally biased region" description="Basic and acidic residues" evidence="1">
    <location>
        <begin position="268"/>
        <end position="282"/>
    </location>
</feature>
<dbReference type="AlphaFoldDB" id="A0A1S8BAY0"/>
<evidence type="ECO:0000256" key="1">
    <source>
        <dbReference type="SAM" id="MobiDB-lite"/>
    </source>
</evidence>
<feature type="compositionally biased region" description="Polar residues" evidence="1">
    <location>
        <begin position="154"/>
        <end position="173"/>
    </location>
</feature>
<evidence type="ECO:0000313" key="3">
    <source>
        <dbReference type="EMBL" id="OMP84635.1"/>
    </source>
</evidence>
<organism evidence="3 4">
    <name type="scientific">Diplodia seriata</name>
    <dbReference type="NCBI Taxonomy" id="420778"/>
    <lineage>
        <taxon>Eukaryota</taxon>
        <taxon>Fungi</taxon>
        <taxon>Dikarya</taxon>
        <taxon>Ascomycota</taxon>
        <taxon>Pezizomycotina</taxon>
        <taxon>Dothideomycetes</taxon>
        <taxon>Dothideomycetes incertae sedis</taxon>
        <taxon>Botryosphaeriales</taxon>
        <taxon>Botryosphaeriaceae</taxon>
        <taxon>Diplodia</taxon>
    </lineage>
</organism>
<evidence type="ECO:0000259" key="2">
    <source>
        <dbReference type="SMART" id="SM01406"/>
    </source>
</evidence>
<accession>A0A1S8BAY0</accession>
<feature type="compositionally biased region" description="Basic and acidic residues" evidence="1">
    <location>
        <begin position="372"/>
        <end position="403"/>
    </location>
</feature>
<dbReference type="PANTHER" id="PTHR21561:SF12">
    <property type="entry name" value="INO80 COMPLEX SUBUNIT B"/>
    <property type="match status" value="1"/>
</dbReference>
<gene>
    <name evidence="3" type="ORF">BK809_0001738</name>
</gene>
<feature type="compositionally biased region" description="Polar residues" evidence="1">
    <location>
        <begin position="32"/>
        <end position="46"/>
    </location>
</feature>
<dbReference type="PANTHER" id="PTHR21561">
    <property type="entry name" value="INO80 COMPLEX SUBUNIT B"/>
    <property type="match status" value="1"/>
</dbReference>
<dbReference type="EMBL" id="MSZU01000087">
    <property type="protein sequence ID" value="OMP84635.1"/>
    <property type="molecule type" value="Genomic_DNA"/>
</dbReference>
<name>A0A1S8BAY0_9PEZI</name>
<dbReference type="OrthoDB" id="2021186at2759"/>
<dbReference type="InterPro" id="IPR029523">
    <property type="entry name" value="INO80B/Ies2"/>
</dbReference>
<reference evidence="3 4" key="1">
    <citation type="submission" date="2017-01" db="EMBL/GenBank/DDBJ databases">
        <title>Draft genome sequence of Diplodia seriata F98.1, a fungal species involved in grapevine trunk diseases.</title>
        <authorList>
            <person name="Robert-Siegwald G."/>
            <person name="Vallet J."/>
            <person name="Abou-Mansour E."/>
            <person name="Xu J."/>
            <person name="Rey P."/>
            <person name="Bertsch C."/>
            <person name="Rego C."/>
            <person name="Larignon P."/>
            <person name="Fontaine F."/>
            <person name="Lebrun M.-H."/>
        </authorList>
    </citation>
    <scope>NUCLEOTIDE SEQUENCE [LARGE SCALE GENOMIC DNA]</scope>
    <source>
        <strain evidence="3 4">F98.1</strain>
    </source>
</reference>
<dbReference type="Proteomes" id="UP000190776">
    <property type="component" value="Unassembled WGS sequence"/>
</dbReference>
<feature type="region of interest" description="Disordered" evidence="1">
    <location>
        <begin position="1"/>
        <end position="433"/>
    </location>
</feature>
<dbReference type="GO" id="GO:0006338">
    <property type="term" value="P:chromatin remodeling"/>
    <property type="evidence" value="ECO:0007669"/>
    <property type="project" value="InterPro"/>
</dbReference>
<protein>
    <recommendedName>
        <fullName evidence="2">INO80 complex subunit B-like conserved region domain-containing protein</fullName>
    </recommendedName>
</protein>
<feature type="compositionally biased region" description="Basic residues" evidence="1">
    <location>
        <begin position="407"/>
        <end position="418"/>
    </location>
</feature>
<dbReference type="InterPro" id="IPR006880">
    <property type="entry name" value="INO80B_C"/>
</dbReference>
<feature type="compositionally biased region" description="Polar residues" evidence="1">
    <location>
        <begin position="97"/>
        <end position="106"/>
    </location>
</feature>